<protein>
    <recommendedName>
        <fullName evidence="5">Dual-action ribosomal maturation protein DarP</fullName>
    </recommendedName>
    <alternativeName>
        <fullName evidence="5">Large ribosomal subunit assembly factor DarP</fullName>
    </alternativeName>
</protein>
<accession>A0A5C9A6A6</accession>
<comment type="caution">
    <text evidence="6">The sequence shown here is derived from an EMBL/GenBank/DDBJ whole genome shotgun (WGS) entry which is preliminary data.</text>
</comment>
<comment type="function">
    <text evidence="5">Member of a network of 50S ribosomal subunit biogenesis factors which assembles along the 30S-50S interface, preventing incorrect 23S rRNA structures from forming. Promotes peptidyl transferase center (PTC) maturation.</text>
</comment>
<keyword evidence="4 5" id="KW-0694">RNA-binding</keyword>
<dbReference type="Pfam" id="PF04751">
    <property type="entry name" value="DarP"/>
    <property type="match status" value="1"/>
</dbReference>
<dbReference type="RefSeq" id="WP_148066636.1">
    <property type="nucleotide sequence ID" value="NZ_VRZA01000001.1"/>
</dbReference>
<organism evidence="6 7">
    <name type="scientific">Parahaliea maris</name>
    <dbReference type="NCBI Taxonomy" id="2716870"/>
    <lineage>
        <taxon>Bacteria</taxon>
        <taxon>Pseudomonadati</taxon>
        <taxon>Pseudomonadota</taxon>
        <taxon>Gammaproteobacteria</taxon>
        <taxon>Cellvibrionales</taxon>
        <taxon>Halieaceae</taxon>
        <taxon>Parahaliea</taxon>
    </lineage>
</organism>
<dbReference type="PIRSF" id="PIRSF016183">
    <property type="entry name" value="UCP016183"/>
    <property type="match status" value="1"/>
</dbReference>
<evidence type="ECO:0000256" key="4">
    <source>
        <dbReference type="ARBA" id="ARBA00022884"/>
    </source>
</evidence>
<evidence type="ECO:0000313" key="6">
    <source>
        <dbReference type="EMBL" id="TXS96368.1"/>
    </source>
</evidence>
<dbReference type="GO" id="GO:0005829">
    <property type="term" value="C:cytosol"/>
    <property type="evidence" value="ECO:0007669"/>
    <property type="project" value="TreeGrafter"/>
</dbReference>
<dbReference type="PANTHER" id="PTHR38101">
    <property type="entry name" value="UPF0307 PROTEIN YJGA"/>
    <property type="match status" value="1"/>
</dbReference>
<evidence type="ECO:0000256" key="1">
    <source>
        <dbReference type="ARBA" id="ARBA00022490"/>
    </source>
</evidence>
<evidence type="ECO:0000313" key="7">
    <source>
        <dbReference type="Proteomes" id="UP000321039"/>
    </source>
</evidence>
<comment type="subcellular location">
    <subcellularLocation>
        <location evidence="5">Cytoplasm</location>
    </subcellularLocation>
    <text evidence="5">Associates with late stage pre-50S ribosomal subunits.</text>
</comment>
<sequence>MAEDDYEDYGEEAPSKSEMKRRMTALQELGETLTRLSDKQLARIPLEDPQLAQAVAEVKSITSNSARRRHMQFIGKLMRNLDPAPIEAALDTLYREQRESADRFHQLEELRDDILAQGLKGIEQVVTRWPRADRQHLRQLVLQHQREVARSKPPAASRKLFRYLRELQEQSSD</sequence>
<proteinExistence type="inferred from homology"/>
<dbReference type="InterPro" id="IPR023153">
    <property type="entry name" value="DarP_sf"/>
</dbReference>
<name>A0A5C9A6A6_9GAMM</name>
<dbReference type="NCBIfam" id="NF003593">
    <property type="entry name" value="PRK05255.1-1"/>
    <property type="match status" value="1"/>
</dbReference>
<dbReference type="Proteomes" id="UP000321039">
    <property type="component" value="Unassembled WGS sequence"/>
</dbReference>
<dbReference type="GO" id="GO:1902626">
    <property type="term" value="P:assembly of large subunit precursor of preribosome"/>
    <property type="evidence" value="ECO:0007669"/>
    <property type="project" value="UniProtKB-UniRule"/>
</dbReference>
<reference evidence="6 7" key="1">
    <citation type="submission" date="2019-08" db="EMBL/GenBank/DDBJ databases">
        <title>Parahaliea maris sp. nov., isolated from the surface seawater.</title>
        <authorList>
            <person name="Liu Y."/>
        </authorList>
    </citation>
    <scope>NUCLEOTIDE SEQUENCE [LARGE SCALE GENOMIC DNA]</scope>
    <source>
        <strain evidence="6 7">HSLHS9</strain>
    </source>
</reference>
<gene>
    <name evidence="5" type="primary">darP</name>
    <name evidence="6" type="ORF">FV139_02410</name>
</gene>
<evidence type="ECO:0000256" key="5">
    <source>
        <dbReference type="HAMAP-Rule" id="MF_00765"/>
    </source>
</evidence>
<keyword evidence="2 5" id="KW-0690">Ribosome biogenesis</keyword>
<dbReference type="InterPro" id="IPR006839">
    <property type="entry name" value="DarP"/>
</dbReference>
<dbReference type="HAMAP" id="MF_00765">
    <property type="entry name" value="DarP"/>
    <property type="match status" value="1"/>
</dbReference>
<dbReference type="AlphaFoldDB" id="A0A5C9A6A6"/>
<dbReference type="EMBL" id="VRZA01000001">
    <property type="protein sequence ID" value="TXS96368.1"/>
    <property type="molecule type" value="Genomic_DNA"/>
</dbReference>
<dbReference type="Gene3D" id="1.10.60.30">
    <property type="entry name" value="PSPTO4464-like domains"/>
    <property type="match status" value="2"/>
</dbReference>
<evidence type="ECO:0000256" key="2">
    <source>
        <dbReference type="ARBA" id="ARBA00022517"/>
    </source>
</evidence>
<dbReference type="PANTHER" id="PTHR38101:SF1">
    <property type="entry name" value="UPF0307 PROTEIN YJGA"/>
    <property type="match status" value="1"/>
</dbReference>
<keyword evidence="1 5" id="KW-0963">Cytoplasm</keyword>
<dbReference type="CDD" id="cd16331">
    <property type="entry name" value="YjgA-like"/>
    <property type="match status" value="1"/>
</dbReference>
<dbReference type="GO" id="GO:0019843">
    <property type="term" value="F:rRNA binding"/>
    <property type="evidence" value="ECO:0007669"/>
    <property type="project" value="UniProtKB-UniRule"/>
</dbReference>
<dbReference type="GO" id="GO:0043022">
    <property type="term" value="F:ribosome binding"/>
    <property type="evidence" value="ECO:0007669"/>
    <property type="project" value="UniProtKB-UniRule"/>
</dbReference>
<dbReference type="SUPFAM" id="SSF158710">
    <property type="entry name" value="PSPTO4464-like"/>
    <property type="match status" value="1"/>
</dbReference>
<keyword evidence="3 5" id="KW-0699">rRNA-binding</keyword>
<evidence type="ECO:0000256" key="3">
    <source>
        <dbReference type="ARBA" id="ARBA00022730"/>
    </source>
</evidence>
<comment type="similarity">
    <text evidence="5">Belongs to the DarP family.</text>
</comment>
<keyword evidence="7" id="KW-1185">Reference proteome</keyword>